<dbReference type="InterPro" id="IPR021683">
    <property type="entry name" value="DUF3267"/>
</dbReference>
<name>A0A4R5E079_9BACT</name>
<keyword evidence="1" id="KW-0472">Membrane</keyword>
<feature type="transmembrane region" description="Helical" evidence="1">
    <location>
        <begin position="110"/>
        <end position="128"/>
    </location>
</feature>
<protein>
    <submittedName>
        <fullName evidence="2">DUF3267 domain-containing protein</fullName>
    </submittedName>
</protein>
<proteinExistence type="predicted"/>
<reference evidence="2 3" key="1">
    <citation type="submission" date="2019-03" db="EMBL/GenBank/DDBJ databases">
        <title>Dyadobacter AR-3-6 sp. nov., isolated from arctic soil.</title>
        <authorList>
            <person name="Chaudhary D.K."/>
        </authorList>
    </citation>
    <scope>NUCLEOTIDE SEQUENCE [LARGE SCALE GENOMIC DNA]</scope>
    <source>
        <strain evidence="2 3">AR-3-6</strain>
    </source>
</reference>
<sequence length="182" mass="20773">MKNQPFDLTISPVKAQVYSLIPTIILIPVMLLPFHLIWKIDLNHLKTNLFSYTMYGLAMLVTGTLIHELIHGLTAVWYAKVRWKNIKFGFHWQSLTPYFHSELPMTAAKYRIVVIMPLIILGIIPYLVSLLNGSGWLLTFGMIFTFAACGDLMIIWMMRKLKAEENVRDHPSEVGLIVGGSK</sequence>
<feature type="transmembrane region" description="Helical" evidence="1">
    <location>
        <begin position="20"/>
        <end position="40"/>
    </location>
</feature>
<comment type="caution">
    <text evidence="2">The sequence shown here is derived from an EMBL/GenBank/DDBJ whole genome shotgun (WGS) entry which is preliminary data.</text>
</comment>
<keyword evidence="1" id="KW-0812">Transmembrane</keyword>
<dbReference type="RefSeq" id="WP_131955952.1">
    <property type="nucleotide sequence ID" value="NZ_SMFL01000001.1"/>
</dbReference>
<accession>A0A4R5E079</accession>
<feature type="transmembrane region" description="Helical" evidence="1">
    <location>
        <begin position="52"/>
        <end position="78"/>
    </location>
</feature>
<evidence type="ECO:0000313" key="2">
    <source>
        <dbReference type="EMBL" id="TDE18240.1"/>
    </source>
</evidence>
<feature type="transmembrane region" description="Helical" evidence="1">
    <location>
        <begin position="134"/>
        <end position="158"/>
    </location>
</feature>
<dbReference type="Proteomes" id="UP000294850">
    <property type="component" value="Unassembled WGS sequence"/>
</dbReference>
<keyword evidence="1" id="KW-1133">Transmembrane helix</keyword>
<dbReference type="Pfam" id="PF11667">
    <property type="entry name" value="DUF3267"/>
    <property type="match status" value="1"/>
</dbReference>
<organism evidence="2 3">
    <name type="scientific">Dyadobacter psychrotolerans</name>
    <dbReference type="NCBI Taxonomy" id="2541721"/>
    <lineage>
        <taxon>Bacteria</taxon>
        <taxon>Pseudomonadati</taxon>
        <taxon>Bacteroidota</taxon>
        <taxon>Cytophagia</taxon>
        <taxon>Cytophagales</taxon>
        <taxon>Spirosomataceae</taxon>
        <taxon>Dyadobacter</taxon>
    </lineage>
</organism>
<dbReference type="EMBL" id="SMFL01000001">
    <property type="protein sequence ID" value="TDE18240.1"/>
    <property type="molecule type" value="Genomic_DNA"/>
</dbReference>
<keyword evidence="3" id="KW-1185">Reference proteome</keyword>
<evidence type="ECO:0000256" key="1">
    <source>
        <dbReference type="SAM" id="Phobius"/>
    </source>
</evidence>
<evidence type="ECO:0000313" key="3">
    <source>
        <dbReference type="Proteomes" id="UP000294850"/>
    </source>
</evidence>
<dbReference type="AlphaFoldDB" id="A0A4R5E079"/>
<dbReference type="OrthoDB" id="9789112at2"/>
<gene>
    <name evidence="2" type="ORF">E0F88_01470</name>
</gene>